<evidence type="ECO:0000313" key="5">
    <source>
        <dbReference type="EMBL" id="KAJ1723400.1"/>
    </source>
</evidence>
<dbReference type="InterPro" id="IPR024055">
    <property type="entry name" value="TIF2_asu_C"/>
</dbReference>
<name>A0A9W8CRC2_9FUNG</name>
<reference evidence="5" key="1">
    <citation type="submission" date="2022-07" db="EMBL/GenBank/DDBJ databases">
        <title>Phylogenomic reconstructions and comparative analyses of Kickxellomycotina fungi.</title>
        <authorList>
            <person name="Reynolds N.K."/>
            <person name="Stajich J.E."/>
            <person name="Barry K."/>
            <person name="Grigoriev I.V."/>
            <person name="Crous P."/>
            <person name="Smith M.E."/>
        </authorList>
    </citation>
    <scope>NUCLEOTIDE SEQUENCE</scope>
    <source>
        <strain evidence="5">NBRC 32514</strain>
    </source>
</reference>
<dbReference type="GO" id="GO:0005850">
    <property type="term" value="C:eukaryotic translation initiation factor 2 complex"/>
    <property type="evidence" value="ECO:0007669"/>
    <property type="project" value="TreeGrafter"/>
</dbReference>
<evidence type="ECO:0000256" key="1">
    <source>
        <dbReference type="ARBA" id="ARBA00007223"/>
    </source>
</evidence>
<dbReference type="SUPFAM" id="SSF50249">
    <property type="entry name" value="Nucleic acid-binding proteins"/>
    <property type="match status" value="1"/>
</dbReference>
<dbReference type="PROSITE" id="PS50126">
    <property type="entry name" value="S1"/>
    <property type="match status" value="1"/>
</dbReference>
<evidence type="ECO:0000313" key="6">
    <source>
        <dbReference type="Proteomes" id="UP001149813"/>
    </source>
</evidence>
<protein>
    <recommendedName>
        <fullName evidence="4">S1 motif domain-containing protein</fullName>
    </recommendedName>
</protein>
<dbReference type="InterPro" id="IPR011488">
    <property type="entry name" value="TIF_2_asu"/>
</dbReference>
<dbReference type="PANTHER" id="PTHR10602">
    <property type="entry name" value="EUKARYOTIC TRANSLATION INITIATION FACTOR 2 SUBUNIT 1"/>
    <property type="match status" value="1"/>
</dbReference>
<dbReference type="Gene3D" id="1.10.150.190">
    <property type="entry name" value="Translation initiation factor 2, subunit 1, domain 2"/>
    <property type="match status" value="1"/>
</dbReference>
<dbReference type="Pfam" id="PF00575">
    <property type="entry name" value="S1"/>
    <property type="match status" value="1"/>
</dbReference>
<dbReference type="FunFam" id="2.40.50.140:FF:000015">
    <property type="entry name" value="Eukaryotic translation initiation factor 2 subunit alpha"/>
    <property type="match status" value="1"/>
</dbReference>
<evidence type="ECO:0000256" key="2">
    <source>
        <dbReference type="ARBA" id="ARBA00022540"/>
    </source>
</evidence>
<dbReference type="InterPro" id="IPR012340">
    <property type="entry name" value="NA-bd_OB-fold"/>
</dbReference>
<comment type="caution">
    <text evidence="5">The sequence shown here is derived from an EMBL/GenBank/DDBJ whole genome shotgun (WGS) entry which is preliminary data.</text>
</comment>
<evidence type="ECO:0000256" key="3">
    <source>
        <dbReference type="ARBA" id="ARBA00022917"/>
    </source>
</evidence>
<dbReference type="Pfam" id="PF07541">
    <property type="entry name" value="EIF_2_alpha"/>
    <property type="match status" value="1"/>
</dbReference>
<dbReference type="InterPro" id="IPR024054">
    <property type="entry name" value="TIF2_asu_middle_sf"/>
</dbReference>
<dbReference type="GO" id="GO:0003743">
    <property type="term" value="F:translation initiation factor activity"/>
    <property type="evidence" value="ECO:0007669"/>
    <property type="project" value="UniProtKB-KW"/>
</dbReference>
<keyword evidence="2" id="KW-0396">Initiation factor</keyword>
<proteinExistence type="inferred from homology"/>
<feature type="domain" description="S1 motif" evidence="4">
    <location>
        <begin position="16"/>
        <end position="87"/>
    </location>
</feature>
<keyword evidence="3" id="KW-0648">Protein biosynthesis</keyword>
<dbReference type="PANTHER" id="PTHR10602:SF0">
    <property type="entry name" value="EUKARYOTIC TRANSLATION INITIATION FACTOR 2 SUBUNIT 1"/>
    <property type="match status" value="1"/>
</dbReference>
<dbReference type="GO" id="GO:0033290">
    <property type="term" value="C:eukaryotic 48S preinitiation complex"/>
    <property type="evidence" value="ECO:0007669"/>
    <property type="project" value="TreeGrafter"/>
</dbReference>
<dbReference type="Proteomes" id="UP001149813">
    <property type="component" value="Unassembled WGS sequence"/>
</dbReference>
<accession>A0A9W8CRC2</accession>
<organism evidence="5 6">
    <name type="scientific">Coemansia erecta</name>
    <dbReference type="NCBI Taxonomy" id="147472"/>
    <lineage>
        <taxon>Eukaryota</taxon>
        <taxon>Fungi</taxon>
        <taxon>Fungi incertae sedis</taxon>
        <taxon>Zoopagomycota</taxon>
        <taxon>Kickxellomycotina</taxon>
        <taxon>Kickxellomycetes</taxon>
        <taxon>Kickxellales</taxon>
        <taxon>Kickxellaceae</taxon>
        <taxon>Coemansia</taxon>
    </lineage>
</organism>
<dbReference type="Gene3D" id="2.40.50.140">
    <property type="entry name" value="Nucleic acid-binding proteins"/>
    <property type="match status" value="1"/>
</dbReference>
<comment type="similarity">
    <text evidence="1">Belongs to the eIF-2-alpha family.</text>
</comment>
<gene>
    <name evidence="5" type="ORF">LPJ53_002264</name>
</gene>
<dbReference type="InterPro" id="IPR003029">
    <property type="entry name" value="S1_domain"/>
</dbReference>
<dbReference type="SUPFAM" id="SSF116742">
    <property type="entry name" value="eIF2alpha middle domain-like"/>
    <property type="match status" value="1"/>
</dbReference>
<keyword evidence="6" id="KW-1185">Reference proteome</keyword>
<dbReference type="InterPro" id="IPR044126">
    <property type="entry name" value="S1_IF2_alpha"/>
</dbReference>
<dbReference type="EMBL" id="JANBOJ010000068">
    <property type="protein sequence ID" value="KAJ1723400.1"/>
    <property type="molecule type" value="Genomic_DNA"/>
</dbReference>
<dbReference type="SUPFAM" id="SSF110993">
    <property type="entry name" value="eIF-2-alpha, C-terminal domain"/>
    <property type="match status" value="1"/>
</dbReference>
<dbReference type="AlphaFoldDB" id="A0A9W8CRC2"/>
<dbReference type="FunFam" id="3.30.70.1130:FF:000001">
    <property type="entry name" value="Eukaryotic translation initiation factor 2 subunit 1"/>
    <property type="match status" value="1"/>
</dbReference>
<dbReference type="SMART" id="SM00316">
    <property type="entry name" value="S1"/>
    <property type="match status" value="1"/>
</dbReference>
<dbReference type="Gene3D" id="3.30.70.1130">
    <property type="entry name" value="EIF_2_alpha"/>
    <property type="match status" value="1"/>
</dbReference>
<dbReference type="CDD" id="cd04452">
    <property type="entry name" value="S1_IF2_alpha"/>
    <property type="match status" value="1"/>
</dbReference>
<dbReference type="GO" id="GO:0043022">
    <property type="term" value="F:ribosome binding"/>
    <property type="evidence" value="ECO:0007669"/>
    <property type="project" value="TreeGrafter"/>
</dbReference>
<dbReference type="GO" id="GO:0003723">
    <property type="term" value="F:RNA binding"/>
    <property type="evidence" value="ECO:0007669"/>
    <property type="project" value="InterPro"/>
</dbReference>
<evidence type="ECO:0000259" key="4">
    <source>
        <dbReference type="PROSITE" id="PS50126"/>
    </source>
</evidence>
<dbReference type="OrthoDB" id="1685042at2759"/>
<sequence length="304" mass="34426">MATTCRFYEAEFPEIDDVVMVRIKSIKEMGAYVQLEEYGNIEGMIPVAELSRRRIRSVQSLIRVGRHEPVSVYRVDKSKGYIDLSKSRVSHDEAEACKVKFEKSKHVHLIITSLARKLDTTPEELYKQFGWPLYKQYGHAYDAFKAAIADPEAVFGAFDLDPKIKEELMAIISHDLRPQRSKLRADIEVTCTEYQGIEAIRKALTAGEAVSTEDTPIKIRLIAPPQYTMSTTSIDKAADLLLMEKAIEEVRKVIVEEGGSLKVVMGPKVVSENEEKELQDFMERAERENAEVAGDDDEDSADEY</sequence>